<dbReference type="InterPro" id="IPR014756">
    <property type="entry name" value="Ig_E-set"/>
</dbReference>
<dbReference type="OrthoDB" id="5575at2759"/>
<evidence type="ECO:0000256" key="1">
    <source>
        <dbReference type="ARBA" id="ARBA00004141"/>
    </source>
</evidence>
<dbReference type="RefSeq" id="XP_013898356.1">
    <property type="nucleotide sequence ID" value="XM_014042902.1"/>
</dbReference>
<keyword evidence="6" id="KW-0472">Membrane</keyword>
<dbReference type="GeneID" id="25741498"/>
<dbReference type="GO" id="GO:0003723">
    <property type="term" value="F:RNA binding"/>
    <property type="evidence" value="ECO:0007669"/>
    <property type="project" value="TreeGrafter"/>
</dbReference>
<organism evidence="9 10">
    <name type="scientific">Monoraphidium neglectum</name>
    <dbReference type="NCBI Taxonomy" id="145388"/>
    <lineage>
        <taxon>Eukaryota</taxon>
        <taxon>Viridiplantae</taxon>
        <taxon>Chlorophyta</taxon>
        <taxon>core chlorophytes</taxon>
        <taxon>Chlorophyceae</taxon>
        <taxon>CS clade</taxon>
        <taxon>Sphaeropleales</taxon>
        <taxon>Selenastraceae</taxon>
        <taxon>Monoraphidium</taxon>
    </lineage>
</organism>
<dbReference type="GO" id="GO:0003724">
    <property type="term" value="F:RNA helicase activity"/>
    <property type="evidence" value="ECO:0007669"/>
    <property type="project" value="TreeGrafter"/>
</dbReference>
<evidence type="ECO:0000313" key="9">
    <source>
        <dbReference type="EMBL" id="KIY99336.1"/>
    </source>
</evidence>
<dbReference type="Gene3D" id="2.60.40.150">
    <property type="entry name" value="C2 domain"/>
    <property type="match status" value="1"/>
</dbReference>
<dbReference type="GO" id="GO:0005681">
    <property type="term" value="C:spliceosomal complex"/>
    <property type="evidence" value="ECO:0007669"/>
    <property type="project" value="TreeGrafter"/>
</dbReference>
<sequence length="153" mass="15924">MTDAQLAALGAVCTRYPDVSLTFEGPPGGAVEAGDTSAVSVSLERDTDGLALGPGGELPPVHAPRFPGRRDEGWWLVLGDPKANKLLAIKRVSLAAAAKVKLAFEAPAEVGAAKLTLFYMSDSWLGCDQEYEVEFRVTEAAAGGSGSDEEGSE</sequence>
<evidence type="ECO:0000313" key="10">
    <source>
        <dbReference type="Proteomes" id="UP000054498"/>
    </source>
</evidence>
<dbReference type="PANTHER" id="PTHR24075:SF5">
    <property type="entry name" value="U5 SMALL NUCLEAR RIBONUCLEOPROTEIN 200 KDA HELICASE"/>
    <property type="match status" value="1"/>
</dbReference>
<dbReference type="GO" id="GO:0000388">
    <property type="term" value="P:spliceosome conformational change to release U4 (or U4atac) and U1 (or U11)"/>
    <property type="evidence" value="ECO:0007669"/>
    <property type="project" value="TreeGrafter"/>
</dbReference>
<dbReference type="PANTHER" id="PTHR24075">
    <property type="entry name" value="SEC63 DOMAIN-CONTAINING"/>
    <property type="match status" value="1"/>
</dbReference>
<dbReference type="KEGG" id="mng:MNEG_8622"/>
<reference evidence="9 10" key="1">
    <citation type="journal article" date="2013" name="BMC Genomics">
        <title>Reconstruction of the lipid metabolism for the microalga Monoraphidium neglectum from its genome sequence reveals characteristics suitable for biofuel production.</title>
        <authorList>
            <person name="Bogen C."/>
            <person name="Al-Dilaimi A."/>
            <person name="Albersmeier A."/>
            <person name="Wichmann J."/>
            <person name="Grundmann M."/>
            <person name="Rupp O."/>
            <person name="Lauersen K.J."/>
            <person name="Blifernez-Klassen O."/>
            <person name="Kalinowski J."/>
            <person name="Goesmann A."/>
            <person name="Mussgnug J.H."/>
            <person name="Kruse O."/>
        </authorList>
    </citation>
    <scope>NUCLEOTIDE SEQUENCE [LARGE SCALE GENOMIC DNA]</scope>
    <source>
        <strain evidence="9 10">SAG 48.87</strain>
    </source>
</reference>
<gene>
    <name evidence="9" type="ORF">MNEG_8622</name>
</gene>
<dbReference type="GO" id="GO:0016020">
    <property type="term" value="C:membrane"/>
    <property type="evidence" value="ECO:0007669"/>
    <property type="project" value="UniProtKB-SubCell"/>
</dbReference>
<evidence type="ECO:0000259" key="8">
    <source>
        <dbReference type="Pfam" id="PF02889"/>
    </source>
</evidence>
<keyword evidence="4" id="KW-0256">Endoplasmic reticulum</keyword>
<dbReference type="EMBL" id="KK101877">
    <property type="protein sequence ID" value="KIY99336.1"/>
    <property type="molecule type" value="Genomic_DNA"/>
</dbReference>
<accession>A0A0D2MF13</accession>
<dbReference type="Pfam" id="PF02889">
    <property type="entry name" value="Sec63"/>
    <property type="match status" value="1"/>
</dbReference>
<keyword evidence="5" id="KW-1133">Transmembrane helix</keyword>
<evidence type="ECO:0000256" key="4">
    <source>
        <dbReference type="ARBA" id="ARBA00022824"/>
    </source>
</evidence>
<dbReference type="STRING" id="145388.A0A0D2MF13"/>
<proteinExistence type="predicted"/>
<evidence type="ECO:0000256" key="5">
    <source>
        <dbReference type="ARBA" id="ARBA00022989"/>
    </source>
</evidence>
<name>A0A0D2MF13_9CHLO</name>
<evidence type="ECO:0000256" key="2">
    <source>
        <dbReference type="ARBA" id="ARBA00004240"/>
    </source>
</evidence>
<dbReference type="SUPFAM" id="SSF81296">
    <property type="entry name" value="E set domains"/>
    <property type="match status" value="1"/>
</dbReference>
<dbReference type="Proteomes" id="UP000054498">
    <property type="component" value="Unassembled WGS sequence"/>
</dbReference>
<dbReference type="AlphaFoldDB" id="A0A0D2MF13"/>
<keyword evidence="7" id="KW-0143">Chaperone</keyword>
<keyword evidence="10" id="KW-1185">Reference proteome</keyword>
<evidence type="ECO:0000256" key="6">
    <source>
        <dbReference type="ARBA" id="ARBA00023136"/>
    </source>
</evidence>
<keyword evidence="3" id="KW-0812">Transmembrane</keyword>
<dbReference type="FunFam" id="2.60.40.150:FF:000113">
    <property type="entry name" value="activating signal cointegrator 1 complex subunit 3"/>
    <property type="match status" value="1"/>
</dbReference>
<dbReference type="InterPro" id="IPR035892">
    <property type="entry name" value="C2_domain_sf"/>
</dbReference>
<protein>
    <recommendedName>
        <fullName evidence="8">SEC63 domain-containing protein</fullName>
    </recommendedName>
</protein>
<dbReference type="InterPro" id="IPR004179">
    <property type="entry name" value="Sec63-dom"/>
</dbReference>
<evidence type="ECO:0000256" key="7">
    <source>
        <dbReference type="ARBA" id="ARBA00023186"/>
    </source>
</evidence>
<dbReference type="GO" id="GO:0005783">
    <property type="term" value="C:endoplasmic reticulum"/>
    <property type="evidence" value="ECO:0007669"/>
    <property type="project" value="UniProtKB-SubCell"/>
</dbReference>
<evidence type="ECO:0000256" key="3">
    <source>
        <dbReference type="ARBA" id="ARBA00022692"/>
    </source>
</evidence>
<feature type="domain" description="SEC63" evidence="8">
    <location>
        <begin position="13"/>
        <end position="133"/>
    </location>
</feature>
<comment type="subcellular location">
    <subcellularLocation>
        <location evidence="2">Endoplasmic reticulum</location>
    </subcellularLocation>
    <subcellularLocation>
        <location evidence="1">Membrane</location>
        <topology evidence="1">Multi-pass membrane protein</topology>
    </subcellularLocation>
</comment>